<sequence>MYGLKVEDIAALYGVSRWTVHRRMQQCGLRVSELYSDINDTDLDSLMLEIQREHPQCGYHMMRAFLQASGHLIQFVRVRESLLRVDPEGTQLRALANRTLHRRQYSVPAPNCMWHIDGNHKLIRWRFVIHGGIDGFSRLIVYLNAATNNKATTVLDAFLRAVSQFGLPSRVRSDKGGENIEVAHFMVQNRGENRNSHITGRSVHNQRIERLWRDVNTQVLDLFHMLFFHLEVTGFLNPDDEIHLFALHWAFLAQIKHQLNTFKEAWNLHRLRTENGRSPYQLWLQNREAADDLETVNDDYGVDWDGPHAVEDADCISIPDVELPRRLTAEELAGLPNREMPLNEAIDAYMSTVAQLTGIFRH</sequence>
<reference evidence="2" key="1">
    <citation type="submission" date="2021-02" db="EMBL/GenBank/DDBJ databases">
        <title>Comparative genomics reveals that relaxation of natural selection precedes convergent phenotypic evolution of cavefish.</title>
        <authorList>
            <person name="Peng Z."/>
        </authorList>
    </citation>
    <scope>NUCLEOTIDE SEQUENCE</scope>
    <source>
        <tissue evidence="2">Muscle</tissue>
    </source>
</reference>
<name>A0A9W7WF10_TRIRA</name>
<dbReference type="Pfam" id="PF24764">
    <property type="entry name" value="rva_4"/>
    <property type="match status" value="1"/>
</dbReference>
<keyword evidence="3" id="KW-1185">Reference proteome</keyword>
<dbReference type="EMBL" id="JAFHDT010000017">
    <property type="protein sequence ID" value="KAI7797446.1"/>
    <property type="molecule type" value="Genomic_DNA"/>
</dbReference>
<dbReference type="GO" id="GO:0003676">
    <property type="term" value="F:nucleic acid binding"/>
    <property type="evidence" value="ECO:0007669"/>
    <property type="project" value="InterPro"/>
</dbReference>
<dbReference type="InterPro" id="IPR036397">
    <property type="entry name" value="RNaseH_sf"/>
</dbReference>
<organism evidence="2 3">
    <name type="scientific">Triplophysa rosa</name>
    <name type="common">Cave loach</name>
    <dbReference type="NCBI Taxonomy" id="992332"/>
    <lineage>
        <taxon>Eukaryota</taxon>
        <taxon>Metazoa</taxon>
        <taxon>Chordata</taxon>
        <taxon>Craniata</taxon>
        <taxon>Vertebrata</taxon>
        <taxon>Euteleostomi</taxon>
        <taxon>Actinopterygii</taxon>
        <taxon>Neopterygii</taxon>
        <taxon>Teleostei</taxon>
        <taxon>Ostariophysi</taxon>
        <taxon>Cypriniformes</taxon>
        <taxon>Nemacheilidae</taxon>
        <taxon>Triplophysa</taxon>
    </lineage>
</organism>
<feature type="domain" description="Integrase catalytic" evidence="1">
    <location>
        <begin position="106"/>
        <end position="287"/>
    </location>
</feature>
<dbReference type="InterPro" id="IPR012337">
    <property type="entry name" value="RNaseH-like_sf"/>
</dbReference>
<dbReference type="Gene3D" id="3.30.420.10">
    <property type="entry name" value="Ribonuclease H-like superfamily/Ribonuclease H"/>
    <property type="match status" value="1"/>
</dbReference>
<gene>
    <name evidence="2" type="ORF">IRJ41_006980</name>
</gene>
<evidence type="ECO:0000259" key="1">
    <source>
        <dbReference type="PROSITE" id="PS50994"/>
    </source>
</evidence>
<proteinExistence type="predicted"/>
<comment type="caution">
    <text evidence="2">The sequence shown here is derived from an EMBL/GenBank/DDBJ whole genome shotgun (WGS) entry which is preliminary data.</text>
</comment>
<dbReference type="InterPro" id="IPR058913">
    <property type="entry name" value="Integrase_dom_put"/>
</dbReference>
<dbReference type="AlphaFoldDB" id="A0A9W7WF10"/>
<protein>
    <recommendedName>
        <fullName evidence="1">Integrase catalytic domain-containing protein</fullName>
    </recommendedName>
</protein>
<dbReference type="GO" id="GO:0015074">
    <property type="term" value="P:DNA integration"/>
    <property type="evidence" value="ECO:0007669"/>
    <property type="project" value="InterPro"/>
</dbReference>
<evidence type="ECO:0000313" key="3">
    <source>
        <dbReference type="Proteomes" id="UP001059041"/>
    </source>
</evidence>
<dbReference type="Proteomes" id="UP001059041">
    <property type="component" value="Linkage Group LG17"/>
</dbReference>
<dbReference type="PROSITE" id="PS50994">
    <property type="entry name" value="INTEGRASE"/>
    <property type="match status" value="1"/>
</dbReference>
<dbReference type="PANTHER" id="PTHR46791:SF4">
    <property type="match status" value="1"/>
</dbReference>
<dbReference type="PANTHER" id="PTHR46791">
    <property type="entry name" value="EXPRESSED PROTEIN"/>
    <property type="match status" value="1"/>
</dbReference>
<dbReference type="SUPFAM" id="SSF53098">
    <property type="entry name" value="Ribonuclease H-like"/>
    <property type="match status" value="1"/>
</dbReference>
<evidence type="ECO:0000313" key="2">
    <source>
        <dbReference type="EMBL" id="KAI7797446.1"/>
    </source>
</evidence>
<accession>A0A9W7WF10</accession>
<dbReference type="InterPro" id="IPR001584">
    <property type="entry name" value="Integrase_cat-core"/>
</dbReference>